<gene>
    <name evidence="2" type="ORF">HO173_011624</name>
</gene>
<dbReference type="PANTHER" id="PTHR43157">
    <property type="entry name" value="PHOSPHATIDYLINOSITOL-GLYCAN BIOSYNTHESIS CLASS F PROTEIN-RELATED"/>
    <property type="match status" value="1"/>
</dbReference>
<comment type="caution">
    <text evidence="2">The sequence shown here is derived from an EMBL/GenBank/DDBJ whole genome shotgun (WGS) entry which is preliminary data.</text>
</comment>
<dbReference type="InterPro" id="IPR002347">
    <property type="entry name" value="SDR_fam"/>
</dbReference>
<dbReference type="PANTHER" id="PTHR43157:SF31">
    <property type="entry name" value="PHOSPHATIDYLINOSITOL-GLYCAN BIOSYNTHESIS CLASS F PROTEIN"/>
    <property type="match status" value="1"/>
</dbReference>
<protein>
    <submittedName>
        <fullName evidence="2">Uncharacterized protein</fullName>
    </submittedName>
</protein>
<dbReference type="OrthoDB" id="542013at2759"/>
<dbReference type="EMBL" id="JACCJC010000074">
    <property type="protein sequence ID" value="KAF6228777.1"/>
    <property type="molecule type" value="Genomic_DNA"/>
</dbReference>
<dbReference type="InterPro" id="IPR036291">
    <property type="entry name" value="NAD(P)-bd_dom_sf"/>
</dbReference>
<sequence>MGPLLDELHNQFFTRPPVPTADFSGKTIIVTGANVGLGKEAVKHFVKLHAAKVIIAVRSTSKGEAAKAEIERDSKVATNVIDVWPLDYSNYASCKQFAAKVATLDRVDAVVLNAGITTEKFELFEDNESQVTVNVISTVLLALLVLPALRTSAANNRGTTPIISIVGSGVHAYTKFPERKEPGILAACNDPKKARMSDRYQVTKLMSLFAVRSMAEKTANAKPYVIINTVNPGLCYTDLTRSLTGSTGNAMKVMRAAMAWSAEEGSRTLVHATTVGPESHGVFISGSKIPNNGQSKFVTSPEGISTQKKLWAEISEKLEKIQPGITTEL</sequence>
<organism evidence="2 3">
    <name type="scientific">Letharia columbiana</name>
    <dbReference type="NCBI Taxonomy" id="112416"/>
    <lineage>
        <taxon>Eukaryota</taxon>
        <taxon>Fungi</taxon>
        <taxon>Dikarya</taxon>
        <taxon>Ascomycota</taxon>
        <taxon>Pezizomycotina</taxon>
        <taxon>Lecanoromycetes</taxon>
        <taxon>OSLEUM clade</taxon>
        <taxon>Lecanoromycetidae</taxon>
        <taxon>Lecanorales</taxon>
        <taxon>Lecanorineae</taxon>
        <taxon>Parmeliaceae</taxon>
        <taxon>Letharia</taxon>
    </lineage>
</organism>
<dbReference type="GO" id="GO:0016491">
    <property type="term" value="F:oxidoreductase activity"/>
    <property type="evidence" value="ECO:0007669"/>
    <property type="project" value="UniProtKB-KW"/>
</dbReference>
<keyword evidence="1" id="KW-0560">Oxidoreductase</keyword>
<dbReference type="Pfam" id="PF00106">
    <property type="entry name" value="adh_short"/>
    <property type="match status" value="1"/>
</dbReference>
<name>A0A8H6CSM9_9LECA</name>
<dbReference type="SUPFAM" id="SSF51735">
    <property type="entry name" value="NAD(P)-binding Rossmann-fold domains"/>
    <property type="match status" value="1"/>
</dbReference>
<evidence type="ECO:0000256" key="1">
    <source>
        <dbReference type="ARBA" id="ARBA00023002"/>
    </source>
</evidence>
<proteinExistence type="predicted"/>
<dbReference type="PRINTS" id="PR00081">
    <property type="entry name" value="GDHRDH"/>
</dbReference>
<keyword evidence="3" id="KW-1185">Reference proteome</keyword>
<accession>A0A8H6CSM9</accession>
<dbReference type="Gene3D" id="3.40.50.720">
    <property type="entry name" value="NAD(P)-binding Rossmann-like Domain"/>
    <property type="match status" value="1"/>
</dbReference>
<dbReference type="Proteomes" id="UP000578531">
    <property type="component" value="Unassembled WGS sequence"/>
</dbReference>
<reference evidence="2 3" key="1">
    <citation type="journal article" date="2020" name="Genomics">
        <title>Complete, high-quality genomes from long-read metagenomic sequencing of two wolf lichen thalli reveals enigmatic genome architecture.</title>
        <authorList>
            <person name="McKenzie S.K."/>
            <person name="Walston R.F."/>
            <person name="Allen J.L."/>
        </authorList>
    </citation>
    <scope>NUCLEOTIDE SEQUENCE [LARGE SCALE GENOMIC DNA]</scope>
    <source>
        <strain evidence="2">WasteWater2</strain>
    </source>
</reference>
<dbReference type="GeneID" id="59293266"/>
<dbReference type="RefSeq" id="XP_037159592.1">
    <property type="nucleotide sequence ID" value="XM_037313504.1"/>
</dbReference>
<evidence type="ECO:0000313" key="3">
    <source>
        <dbReference type="Proteomes" id="UP000578531"/>
    </source>
</evidence>
<dbReference type="AlphaFoldDB" id="A0A8H6CSM9"/>
<evidence type="ECO:0000313" key="2">
    <source>
        <dbReference type="EMBL" id="KAF6228777.1"/>
    </source>
</evidence>